<feature type="region of interest" description="Disordered" evidence="3">
    <location>
        <begin position="217"/>
        <end position="283"/>
    </location>
</feature>
<feature type="compositionally biased region" description="Acidic residues" evidence="3">
    <location>
        <begin position="152"/>
        <end position="161"/>
    </location>
</feature>
<accession>F0YJE3</accession>
<dbReference type="Gene3D" id="1.10.238.10">
    <property type="entry name" value="EF-hand"/>
    <property type="match status" value="1"/>
</dbReference>
<reference evidence="5 6" key="1">
    <citation type="journal article" date="2011" name="Proc. Natl. Acad. Sci. U.S.A.">
        <title>Niche of harmful alga Aureococcus anophagefferens revealed through ecogenomics.</title>
        <authorList>
            <person name="Gobler C.J."/>
            <person name="Berry D.L."/>
            <person name="Dyhrman S.T."/>
            <person name="Wilhelm S.W."/>
            <person name="Salamov A."/>
            <person name="Lobanov A.V."/>
            <person name="Zhang Y."/>
            <person name="Collier J.L."/>
            <person name="Wurch L.L."/>
            <person name="Kustka A.B."/>
            <person name="Dill B.D."/>
            <person name="Shah M."/>
            <person name="VerBerkmoes N.C."/>
            <person name="Kuo A."/>
            <person name="Terry A."/>
            <person name="Pangilinan J."/>
            <person name="Lindquist E.A."/>
            <person name="Lucas S."/>
            <person name="Paulsen I.T."/>
            <person name="Hattenrath-Lehmann T.K."/>
            <person name="Talmage S.C."/>
            <person name="Walker E.A."/>
            <person name="Koch F."/>
            <person name="Burson A.M."/>
            <person name="Marcoval M.A."/>
            <person name="Tang Y.Z."/>
            <person name="Lecleir G.R."/>
            <person name="Coyne K.J."/>
            <person name="Berg G.M."/>
            <person name="Bertrand E.M."/>
            <person name="Saito M.A."/>
            <person name="Gladyshev V.N."/>
            <person name="Grigoriev I.V."/>
        </authorList>
    </citation>
    <scope>NUCLEOTIDE SEQUENCE [LARGE SCALE GENOMIC DNA]</scope>
    <source>
        <strain evidence="6">CCMP 1984</strain>
    </source>
</reference>
<feature type="compositionally biased region" description="Polar residues" evidence="3">
    <location>
        <begin position="923"/>
        <end position="936"/>
    </location>
</feature>
<feature type="domain" description="Zeta toxin" evidence="4">
    <location>
        <begin position="1367"/>
        <end position="1475"/>
    </location>
</feature>
<keyword evidence="1" id="KW-0547">Nucleotide-binding</keyword>
<dbReference type="Proteomes" id="UP000002729">
    <property type="component" value="Unassembled WGS sequence"/>
</dbReference>
<feature type="compositionally biased region" description="Low complexity" evidence="3">
    <location>
        <begin position="949"/>
        <end position="964"/>
    </location>
</feature>
<evidence type="ECO:0000313" key="6">
    <source>
        <dbReference type="Proteomes" id="UP000002729"/>
    </source>
</evidence>
<dbReference type="InterPro" id="IPR027417">
    <property type="entry name" value="P-loop_NTPase"/>
</dbReference>
<evidence type="ECO:0000256" key="2">
    <source>
        <dbReference type="ARBA" id="ARBA00022840"/>
    </source>
</evidence>
<dbReference type="RefSeq" id="XP_009040535.1">
    <property type="nucleotide sequence ID" value="XM_009042287.1"/>
</dbReference>
<proteinExistence type="predicted"/>
<feature type="region of interest" description="Disordered" evidence="3">
    <location>
        <begin position="1136"/>
        <end position="1155"/>
    </location>
</feature>
<feature type="compositionally biased region" description="Basic and acidic residues" evidence="3">
    <location>
        <begin position="458"/>
        <end position="469"/>
    </location>
</feature>
<feature type="compositionally biased region" description="Basic and acidic residues" evidence="3">
    <location>
        <begin position="687"/>
        <end position="706"/>
    </location>
</feature>
<feature type="compositionally biased region" description="Pro residues" evidence="3">
    <location>
        <begin position="219"/>
        <end position="233"/>
    </location>
</feature>
<sequence length="1811" mass="196244">MRTSELPRQSRLNVPLATLRKQKAMLERSAVTLAVKDAASQSALADVAAKSVTLEIARMLDTPFASAPPAWRLSETLRPGAETAVLSRGGRLDGAQFRYHAKAIKALWHAEDPGYWDYANKRGGRERRLRRIPPWLEGFDASRRLSEPPPPEPEEPRDDDEPGRPSLNGPAFATAAELGVEKPLMLETVRPRHYDVSWADGSPALTLTAAARELVGAAPPRPETPPPATPPEPTRPESDDDEGSPDDDDDADGTPTARSGASTARTSDDGETPDDESSRVNRARWKLTMKRARQLAAVDGAAPKRLSLARVASMAVLRSRAQAPGSASHLAPQSVKVRESEAHVRRFLTTHVSMLSAGLPLLTKALDDGEESGRAAAAPAVAFAEELQERACDLQDAIVSLLAFSADEESPPLPPLASRLPPEDVRDAVAATRRLFARVQPLADAALTRVGELETALKEREEARQRPPDADGADAPAPAPAAPRRRASVVAVRGDVRYATELSRLAAAIPSAADRVLETFRTFTRHLQDAQDGDAFSSTASALMLAIRWRRRARQANERRESESGGASAPAASPQRRVSRAASFRKPPSPGGDGGEKPSAAYDAAAARWRSTIVNVATMRRAQVEDQIRRNSILAGDVAAIQALEAQQKEDELSRLKQMGQKLAALDAGDAPAGDGDDDGDGGDDDDHTKETEASGDESKDDDKKSLSTAASKQVSHDREELLERAGGIAVHRIDRVFERLGDASAASDPPKPPDNTKDVVKRVKLEALKGLVAVAGIKASEHLRVPELYEECEDDAAAEKEQVLKGGAALQHDGEVCVPAPVWLSHFLDIAKSQGARHLDDVLDMLERAQKMSERRKTQRLTIREKGLTEIQEARRSYARAGNDERVAEQARRATLTNRSRRSLIQRPTLSTADRPARASVLQRTSMLQRSTSTPAFLVRNPRASMVQRPAQSDDASDQSAPPDLEREPTPMPAALRDKYRKPPTVRLPSKDPPRRRNSLLQHAPTCQVGFPPTATSATAQTPSDRCLSIAGANQRPSSRTRCSLKSWTVGTEHMAAAMAITRTASREWSCHCTVDAMRSPVSFQRQRDRGDRARPGIESMGVFFADPPPRPPPPIRLEKARSFRRMKTQAPAFGDDEGREVFGGPRQESPMSGAQRALRRLSTMGAADDADDAVDARESEASVRASLCERMASRVADSLREPSPGLGASDAHAELRHVFDAIAEGGDSITEREFVALAAVLRLNLSPAECRRVWRQVDLQRTGAVSFAAFERAVRRRRLLRRIVAAYVDDRCDRDGDANAFAVPAGYDYDGSTRDNYRADAAPAVDASPAVAAARALVDAGYHGHYAAAREKWQNGIVESIAVRTEPQRRPWVVFTCGPMGAGKGHALSWLSEHGFFPLENIVHVDPDLFKQLMPEWPGYVARDPRSAGTRCHRESGLLAELTQDVAMQQSQHVWVDGSLRDGPYYAQVMADLRAPASRGNRARDAGPSIPRRRRERYPHYRLAIFYVTCSEATARRRAKARAERTGRAIPEALFLDSLAAPDASLRLLTPHVDFLARMSNEVDGAPPSLDAVEAVDNSGDFAALRRRFAHTVEPADPFARFPERLGPVGVAPWVDAPTEARLDGAGRLVLRLAGGEEARGSAPHVLALSPESRRATGCPDGAVFFAYVDARGGAGPLARGGLAWLGLQGDVLSVASFERHDDAAKQHDAQLTFGEPAEMPANAAAALRGRWRPLEDGPWPEGPASKRASAFLFLAPREMVLGTRHAPHGGVAFLFGAVPASGGGAHAEEHSPTGATSVRLFPIRGDLE</sequence>
<keyword evidence="2" id="KW-0067">ATP-binding</keyword>
<evidence type="ECO:0000256" key="1">
    <source>
        <dbReference type="ARBA" id="ARBA00022741"/>
    </source>
</evidence>
<dbReference type="KEGG" id="aaf:AURANDRAFT_66949"/>
<protein>
    <recommendedName>
        <fullName evidence="4">Zeta toxin domain-containing protein</fullName>
    </recommendedName>
</protein>
<dbReference type="Pfam" id="PF06414">
    <property type="entry name" value="Zeta_toxin"/>
    <property type="match status" value="1"/>
</dbReference>
<organism evidence="6">
    <name type="scientific">Aureococcus anophagefferens</name>
    <name type="common">Harmful bloom alga</name>
    <dbReference type="NCBI Taxonomy" id="44056"/>
    <lineage>
        <taxon>Eukaryota</taxon>
        <taxon>Sar</taxon>
        <taxon>Stramenopiles</taxon>
        <taxon>Ochrophyta</taxon>
        <taxon>Pelagophyceae</taxon>
        <taxon>Pelagomonadales</taxon>
        <taxon>Pelagomonadaceae</taxon>
        <taxon>Aureococcus</taxon>
    </lineage>
</organism>
<feature type="region of interest" description="Disordered" evidence="3">
    <location>
        <begin position="667"/>
        <end position="720"/>
    </location>
</feature>
<evidence type="ECO:0000256" key="3">
    <source>
        <dbReference type="SAM" id="MobiDB-lite"/>
    </source>
</evidence>
<evidence type="ECO:0000313" key="5">
    <source>
        <dbReference type="EMBL" id="EGB04799.1"/>
    </source>
</evidence>
<dbReference type="InterPro" id="IPR010488">
    <property type="entry name" value="Zeta_toxin_domain"/>
</dbReference>
<feature type="region of interest" description="Disordered" evidence="3">
    <location>
        <begin position="458"/>
        <end position="486"/>
    </location>
</feature>
<feature type="compositionally biased region" description="Acidic residues" evidence="3">
    <location>
        <begin position="675"/>
        <end position="686"/>
    </location>
</feature>
<dbReference type="EMBL" id="GL833147">
    <property type="protein sequence ID" value="EGB04799.1"/>
    <property type="molecule type" value="Genomic_DNA"/>
</dbReference>
<feature type="region of interest" description="Disordered" evidence="3">
    <location>
        <begin position="556"/>
        <end position="601"/>
    </location>
</feature>
<feature type="compositionally biased region" description="Low complexity" evidence="3">
    <location>
        <begin position="564"/>
        <end position="582"/>
    </location>
</feature>
<feature type="region of interest" description="Disordered" evidence="3">
    <location>
        <begin position="877"/>
        <end position="1024"/>
    </location>
</feature>
<dbReference type="Gene3D" id="3.40.50.300">
    <property type="entry name" value="P-loop containing nucleotide triphosphate hydrolases"/>
    <property type="match status" value="1"/>
</dbReference>
<dbReference type="GO" id="GO:0016301">
    <property type="term" value="F:kinase activity"/>
    <property type="evidence" value="ECO:0007669"/>
    <property type="project" value="InterPro"/>
</dbReference>
<dbReference type="eggNOG" id="ENOG502S1DY">
    <property type="taxonomic scope" value="Eukaryota"/>
</dbReference>
<dbReference type="GO" id="GO:0005524">
    <property type="term" value="F:ATP binding"/>
    <property type="evidence" value="ECO:0007669"/>
    <property type="project" value="UniProtKB-KW"/>
</dbReference>
<dbReference type="GeneID" id="20226014"/>
<dbReference type="OrthoDB" id="430679at2759"/>
<dbReference type="SUPFAM" id="SSF47473">
    <property type="entry name" value="EF-hand"/>
    <property type="match status" value="1"/>
</dbReference>
<dbReference type="InParanoid" id="F0YJE3"/>
<feature type="compositionally biased region" description="Low complexity" evidence="3">
    <location>
        <begin position="1013"/>
        <end position="1024"/>
    </location>
</feature>
<dbReference type="InterPro" id="IPR011992">
    <property type="entry name" value="EF-hand-dom_pair"/>
</dbReference>
<evidence type="ECO:0000259" key="4">
    <source>
        <dbReference type="Pfam" id="PF06414"/>
    </source>
</evidence>
<dbReference type="SUPFAM" id="SSF52540">
    <property type="entry name" value="P-loop containing nucleoside triphosphate hydrolases"/>
    <property type="match status" value="1"/>
</dbReference>
<keyword evidence="6" id="KW-1185">Reference proteome</keyword>
<feature type="compositionally biased region" description="Acidic residues" evidence="3">
    <location>
        <begin position="238"/>
        <end position="252"/>
    </location>
</feature>
<name>F0YJE3_AURAN</name>
<gene>
    <name evidence="5" type="ORF">AURANDRAFT_66949</name>
</gene>
<feature type="region of interest" description="Disordered" evidence="3">
    <location>
        <begin position="140"/>
        <end position="176"/>
    </location>
</feature>
<feature type="compositionally biased region" description="Basic and acidic residues" evidence="3">
    <location>
        <begin position="877"/>
        <end position="893"/>
    </location>
</feature>